<evidence type="ECO:0000313" key="3">
    <source>
        <dbReference type="EMBL" id="AKU94750.1"/>
    </source>
</evidence>
<dbReference type="PANTHER" id="PTHR30388:SF6">
    <property type="entry name" value="XANTHINE DEHYDROGENASE SUBUNIT A-RELATED"/>
    <property type="match status" value="1"/>
</dbReference>
<proteinExistence type="predicted"/>
<feature type="domain" description="XdhC- CoxI" evidence="1">
    <location>
        <begin position="15"/>
        <end position="80"/>
    </location>
</feature>
<feature type="domain" description="XdhC- CoxI" evidence="1">
    <location>
        <begin position="124"/>
        <end position="185"/>
    </location>
</feature>
<dbReference type="AlphaFoldDB" id="A0A0K1PMJ4"/>
<keyword evidence="4" id="KW-1185">Reference proteome</keyword>
<dbReference type="PANTHER" id="PTHR30388">
    <property type="entry name" value="ALDEHYDE OXIDOREDUCTASE MOLYBDENUM COFACTOR ASSEMBLY PROTEIN"/>
    <property type="match status" value="1"/>
</dbReference>
<dbReference type="Proteomes" id="UP000064967">
    <property type="component" value="Chromosome"/>
</dbReference>
<dbReference type="Pfam" id="PF02625">
    <property type="entry name" value="XdhC_CoxI"/>
    <property type="match status" value="2"/>
</dbReference>
<dbReference type="Pfam" id="PF13478">
    <property type="entry name" value="XdhC_C"/>
    <property type="match status" value="1"/>
</dbReference>
<dbReference type="EMBL" id="CP012333">
    <property type="protein sequence ID" value="AKU94750.1"/>
    <property type="molecule type" value="Genomic_DNA"/>
</dbReference>
<dbReference type="InterPro" id="IPR003777">
    <property type="entry name" value="XdhC_CoxI"/>
</dbReference>
<gene>
    <name evidence="3" type="ORF">AKJ09_01414</name>
</gene>
<sequence>MKERQAILAAWKEAREAGQEVVLATVVKVEGSTYRKPGARLLVLPDGRCVGSVSRGCIEDEVARQAWIEARKGTPRVVRFTTRSDDGEEECAKGADSDGTVHMLLERIDAGEDNAQLALLAACHEHRRPGVLATIIASADSSLARVGDRVIVGPDAIVSGNVGDSNLKRALAEGASTCLLHRRSETCVLGSSNELEVSFELVKPPTSLFVFGAGNDVMPVVSLAKELGWLVSVADARAECAKVERFPLADDVHVLSMDKPLAGLSIPVGAACIVMTHSADQDRALLRALAPLPLAYLGVLGPRRRTDRLLSESGPMTFASSSGLHSPAGLDLGTDTPEEIALAILAEIQATLSDRDGRRLRDRTHPRVRVAESAAE</sequence>
<dbReference type="KEGG" id="llu:AKJ09_01414"/>
<dbReference type="InterPro" id="IPR027051">
    <property type="entry name" value="XdhC_Rossmann_dom"/>
</dbReference>
<evidence type="ECO:0000259" key="2">
    <source>
        <dbReference type="Pfam" id="PF13478"/>
    </source>
</evidence>
<protein>
    <submittedName>
        <fullName evidence="3">Xanthine and CO dehydrogenase maturation factor, XdhC/CoxF family</fullName>
    </submittedName>
</protein>
<dbReference type="STRING" id="1391654.AKJ09_01414"/>
<evidence type="ECO:0000313" key="4">
    <source>
        <dbReference type="Proteomes" id="UP000064967"/>
    </source>
</evidence>
<feature type="domain" description="XdhC Rossmann" evidence="2">
    <location>
        <begin position="208"/>
        <end position="348"/>
    </location>
</feature>
<reference evidence="3 4" key="1">
    <citation type="submission" date="2015-08" db="EMBL/GenBank/DDBJ databases">
        <authorList>
            <person name="Babu N.S."/>
            <person name="Beckwith C.J."/>
            <person name="Beseler K.G."/>
            <person name="Brison A."/>
            <person name="Carone J.V."/>
            <person name="Caskin T.P."/>
            <person name="Diamond M."/>
            <person name="Durham M.E."/>
            <person name="Foxe J.M."/>
            <person name="Go M."/>
            <person name="Henderson B.A."/>
            <person name="Jones I.B."/>
            <person name="McGettigan J.A."/>
            <person name="Micheletti S.J."/>
            <person name="Nasrallah M.E."/>
            <person name="Ortiz D."/>
            <person name="Piller C.R."/>
            <person name="Privatt S.R."/>
            <person name="Schneider S.L."/>
            <person name="Sharp S."/>
            <person name="Smith T.C."/>
            <person name="Stanton J.D."/>
            <person name="Ullery H.E."/>
            <person name="Wilson R.J."/>
            <person name="Serrano M.G."/>
            <person name="Buck G."/>
            <person name="Lee V."/>
            <person name="Wang Y."/>
            <person name="Carvalho R."/>
            <person name="Voegtly L."/>
            <person name="Shi R."/>
            <person name="Duckworth R."/>
            <person name="Johnson A."/>
            <person name="Loviza R."/>
            <person name="Walstead R."/>
            <person name="Shah Z."/>
            <person name="Kiflezghi M."/>
            <person name="Wade K."/>
            <person name="Ball S.L."/>
            <person name="Bradley K.W."/>
            <person name="Asai D.J."/>
            <person name="Bowman C.A."/>
            <person name="Russell D.A."/>
            <person name="Pope W.H."/>
            <person name="Jacobs-Sera D."/>
            <person name="Hendrix R.W."/>
            <person name="Hatfull G.F."/>
        </authorList>
    </citation>
    <scope>NUCLEOTIDE SEQUENCE [LARGE SCALE GENOMIC DNA]</scope>
    <source>
        <strain evidence="3 4">DSM 27648</strain>
    </source>
</reference>
<dbReference type="Gene3D" id="3.40.50.720">
    <property type="entry name" value="NAD(P)-binding Rossmann-like Domain"/>
    <property type="match status" value="1"/>
</dbReference>
<evidence type="ECO:0000259" key="1">
    <source>
        <dbReference type="Pfam" id="PF02625"/>
    </source>
</evidence>
<dbReference type="RefSeq" id="WP_169927311.1">
    <property type="nucleotide sequence ID" value="NZ_CP012333.1"/>
</dbReference>
<name>A0A0K1PMJ4_9BACT</name>
<accession>A0A0K1PMJ4</accession>
<organism evidence="3 4">
    <name type="scientific">Labilithrix luteola</name>
    <dbReference type="NCBI Taxonomy" id="1391654"/>
    <lineage>
        <taxon>Bacteria</taxon>
        <taxon>Pseudomonadati</taxon>
        <taxon>Myxococcota</taxon>
        <taxon>Polyangia</taxon>
        <taxon>Polyangiales</taxon>
        <taxon>Labilitrichaceae</taxon>
        <taxon>Labilithrix</taxon>
    </lineage>
</organism>
<dbReference type="InterPro" id="IPR052698">
    <property type="entry name" value="MoCofactor_Util/Proc"/>
</dbReference>
<dbReference type="PATRIC" id="fig|1391654.3.peg.1431"/>